<dbReference type="GeneID" id="10492712"/>
<dbReference type="RefSeq" id="WP_013737124.1">
    <property type="nucleotide sequence ID" value="NC_015435.1"/>
</dbReference>
<sequence>MARKKVEGKEEETKKEKKEKKEKYVDAEKLMDEYFDEVEIGLGIYQLRIDRELLKEILKEPFVAAVGQVKTKPKARTIINRLNTSREDLMEYIAVRLVREVELHKVTDDQLEFLVINIRKALVDLGQQLYQEAERRGRKDLIDILRNNWNVFGLRSPIKCPRCGFEAVMPDFSCRICGNVISTKEIKQQTNLLSQLEEMFSYDPEGLKEIITSGYLFYGSTGPVPPSKFAPSRFEIFYEITLSSQEKAQLSKLYSTH</sequence>
<dbReference type="KEGG" id="mcn:Mcup_0519"/>
<dbReference type="EMBL" id="CP002656">
    <property type="protein sequence ID" value="AEB94626.1"/>
    <property type="molecule type" value="Genomic_DNA"/>
</dbReference>
<dbReference type="PATRIC" id="fig|1006006.8.peg.519"/>
<organism evidence="2 3">
    <name type="scientific">Metallosphaera cuprina (strain Ar-4)</name>
    <dbReference type="NCBI Taxonomy" id="1006006"/>
    <lineage>
        <taxon>Archaea</taxon>
        <taxon>Thermoproteota</taxon>
        <taxon>Thermoprotei</taxon>
        <taxon>Sulfolobales</taxon>
        <taxon>Sulfolobaceae</taxon>
        <taxon>Metallosphaera</taxon>
    </lineage>
</organism>
<evidence type="ECO:0000313" key="3">
    <source>
        <dbReference type="Proteomes" id="UP000007812"/>
    </source>
</evidence>
<dbReference type="STRING" id="1006006.Mcup_0519"/>
<name>F4G0K7_METCR</name>
<reference evidence="2 3" key="1">
    <citation type="journal article" date="2011" name="J. Bacteriol.">
        <title>Complete genome sequence of Metallosphaera cuprina, a metal sulfide-oxidizing archaeon from a hot spring.</title>
        <authorList>
            <person name="Liu L.J."/>
            <person name="You X.Y."/>
            <person name="Zheng H."/>
            <person name="Wang S."/>
            <person name="Jiang C.Y."/>
            <person name="Liu S.J."/>
        </authorList>
    </citation>
    <scope>NUCLEOTIDE SEQUENCE [LARGE SCALE GENOMIC DNA]</scope>
    <source>
        <strain evidence="2 3">Ar-4</strain>
    </source>
</reference>
<feature type="region of interest" description="Disordered" evidence="1">
    <location>
        <begin position="1"/>
        <end position="20"/>
    </location>
</feature>
<protein>
    <submittedName>
        <fullName evidence="2">Uncharacterized protein</fullName>
    </submittedName>
</protein>
<dbReference type="HOGENOM" id="CLU_084972_0_0_2"/>
<accession>F4G0K7</accession>
<evidence type="ECO:0000313" key="2">
    <source>
        <dbReference type="EMBL" id="AEB94626.1"/>
    </source>
</evidence>
<proteinExistence type="predicted"/>
<keyword evidence="3" id="KW-1185">Reference proteome</keyword>
<dbReference type="eggNOG" id="arCOG04160">
    <property type="taxonomic scope" value="Archaea"/>
</dbReference>
<dbReference type="OrthoDB" id="18600at2157"/>
<gene>
    <name evidence="2" type="ordered locus">Mcup_0519</name>
</gene>
<evidence type="ECO:0000256" key="1">
    <source>
        <dbReference type="SAM" id="MobiDB-lite"/>
    </source>
</evidence>
<dbReference type="AlphaFoldDB" id="F4G0K7"/>
<dbReference type="Proteomes" id="UP000007812">
    <property type="component" value="Chromosome"/>
</dbReference>